<accession>A0ABR8JU60</accession>
<comment type="caution">
    <text evidence="2">The sequence shown here is derived from an EMBL/GenBank/DDBJ whole genome shotgun (WGS) entry which is preliminary data.</text>
</comment>
<keyword evidence="1" id="KW-0472">Membrane</keyword>
<proteinExistence type="predicted"/>
<gene>
    <name evidence="2" type="ORF">IC234_15405</name>
</gene>
<keyword evidence="1" id="KW-0812">Transmembrane</keyword>
<keyword evidence="1" id="KW-1133">Transmembrane helix</keyword>
<evidence type="ECO:0000313" key="2">
    <source>
        <dbReference type="EMBL" id="MBD2723516.1"/>
    </source>
</evidence>
<dbReference type="Proteomes" id="UP000606003">
    <property type="component" value="Unassembled WGS sequence"/>
</dbReference>
<evidence type="ECO:0000313" key="3">
    <source>
        <dbReference type="Proteomes" id="UP000606003"/>
    </source>
</evidence>
<evidence type="ECO:0008006" key="4">
    <source>
        <dbReference type="Google" id="ProtNLM"/>
    </source>
</evidence>
<reference evidence="2 3" key="1">
    <citation type="submission" date="2020-09" db="EMBL/GenBank/DDBJ databases">
        <authorList>
            <person name="Kim M.K."/>
        </authorList>
    </citation>
    <scope>NUCLEOTIDE SEQUENCE [LARGE SCALE GENOMIC DNA]</scope>
    <source>
        <strain evidence="2 3">BT189</strain>
    </source>
</reference>
<feature type="transmembrane region" description="Helical" evidence="1">
    <location>
        <begin position="12"/>
        <end position="33"/>
    </location>
</feature>
<keyword evidence="3" id="KW-1185">Reference proteome</keyword>
<dbReference type="RefSeq" id="WP_190926293.1">
    <property type="nucleotide sequence ID" value="NZ_JACXAC010000005.1"/>
</dbReference>
<evidence type="ECO:0000256" key="1">
    <source>
        <dbReference type="SAM" id="Phobius"/>
    </source>
</evidence>
<protein>
    <recommendedName>
        <fullName evidence="4">DUF4878 domain-containing protein</fullName>
    </recommendedName>
</protein>
<sequence length="119" mass="13390">MQIGRFSLKKYLLILAVGIVFYFSFDFLSDFMYKQKLGDHSEAVLAAIHGAKSSLRILRRTGEIYSEEYSLNSLTSSEDSVVLRIKLGGEKATAAIEAHAVRQMSGVWKIYKSDTVFTK</sequence>
<name>A0ABR8JU60_9BACT</name>
<organism evidence="2 3">
    <name type="scientific">Hymenobacter armeniacus</name>
    <dbReference type="NCBI Taxonomy" id="2771358"/>
    <lineage>
        <taxon>Bacteria</taxon>
        <taxon>Pseudomonadati</taxon>
        <taxon>Bacteroidota</taxon>
        <taxon>Cytophagia</taxon>
        <taxon>Cytophagales</taxon>
        <taxon>Hymenobacteraceae</taxon>
        <taxon>Hymenobacter</taxon>
    </lineage>
</organism>
<dbReference type="EMBL" id="JACXAC010000005">
    <property type="protein sequence ID" value="MBD2723516.1"/>
    <property type="molecule type" value="Genomic_DNA"/>
</dbReference>